<organism evidence="1">
    <name type="scientific">Pseudomonas putida (strain W619)</name>
    <dbReference type="NCBI Taxonomy" id="390235"/>
    <lineage>
        <taxon>Bacteria</taxon>
        <taxon>Pseudomonadati</taxon>
        <taxon>Pseudomonadota</taxon>
        <taxon>Gammaproteobacteria</taxon>
        <taxon>Pseudomonadales</taxon>
        <taxon>Pseudomonadaceae</taxon>
        <taxon>Pseudomonas</taxon>
    </lineage>
</organism>
<dbReference type="EMBL" id="CP000949">
    <property type="protein sequence ID" value="ACA71863.1"/>
    <property type="molecule type" value="Genomic_DNA"/>
</dbReference>
<name>B1J5F0_PSEPW</name>
<dbReference type="KEGG" id="ppw:PputW619_1358"/>
<accession>B1J5F0</accession>
<sequence>MDLYTVDRLGALASGMECGLVEHQDINPQAIADLIKEFCPGGISRHGDRYLASMPSGDSVTDANTEMLFELVRQAKYPDRPSRYQSIFAVDTIDAARLFAGTYGNYPCNIYQLNSPGAFRADMGLLDARYSEVRKVWHANRYWQGLPHPDAQPFWEYLVPCPVVIGALV</sequence>
<dbReference type="SUPFAM" id="SSF56399">
    <property type="entry name" value="ADP-ribosylation"/>
    <property type="match status" value="1"/>
</dbReference>
<evidence type="ECO:0008006" key="2">
    <source>
        <dbReference type="Google" id="ProtNLM"/>
    </source>
</evidence>
<protein>
    <recommendedName>
        <fullName evidence="2">DUF2441 domain-containing protein</fullName>
    </recommendedName>
</protein>
<dbReference type="eggNOG" id="ENOG50347DC">
    <property type="taxonomic scope" value="Bacteria"/>
</dbReference>
<gene>
    <name evidence="1" type="ordered locus">PputW619_1358</name>
</gene>
<dbReference type="HOGENOM" id="CLU_129309_0_0_6"/>
<dbReference type="AlphaFoldDB" id="B1J5F0"/>
<evidence type="ECO:0000313" key="1">
    <source>
        <dbReference type="EMBL" id="ACA71863.1"/>
    </source>
</evidence>
<dbReference type="STRING" id="390235.PputW619_1358"/>
<proteinExistence type="predicted"/>
<reference evidence="1" key="1">
    <citation type="submission" date="2008-02" db="EMBL/GenBank/DDBJ databases">
        <title>Complete sequence of Psuedomonas putida W619.</title>
        <authorList>
            <consortium name="US DOE Joint Genome Institute"/>
            <person name="Copeland A."/>
            <person name="Lucas S."/>
            <person name="Lapidus A."/>
            <person name="Barry K."/>
            <person name="Detter J.C."/>
            <person name="Glavina del Rio T."/>
            <person name="Dalin E."/>
            <person name="Tice H."/>
            <person name="Pitluck S."/>
            <person name="Chain P."/>
            <person name="Malfatti S."/>
            <person name="Shin M."/>
            <person name="Vergez L."/>
            <person name="Schmutz J."/>
            <person name="Larimer F."/>
            <person name="Land M."/>
            <person name="Hauser L."/>
            <person name="Kyrpides N."/>
            <person name="Kim E."/>
            <person name="Taghavi S."/>
            <person name="Vangronsveld D."/>
            <person name="van der Lelie D."/>
            <person name="Richardson P."/>
        </authorList>
    </citation>
    <scope>NUCLEOTIDE SEQUENCE</scope>
    <source>
        <strain evidence="1">W619</strain>
    </source>
</reference>